<dbReference type="SUPFAM" id="SSF48264">
    <property type="entry name" value="Cytochrome P450"/>
    <property type="match status" value="1"/>
</dbReference>
<keyword evidence="2" id="KW-0479">Metal-binding</keyword>
<keyword evidence="5" id="KW-1185">Reference proteome</keyword>
<dbReference type="PROSITE" id="PS00086">
    <property type="entry name" value="CYTOCHROME_P450"/>
    <property type="match status" value="1"/>
</dbReference>
<keyword evidence="2" id="KW-0349">Heme</keyword>
<evidence type="ECO:0000256" key="1">
    <source>
        <dbReference type="ARBA" id="ARBA00010617"/>
    </source>
</evidence>
<dbReference type="PRINTS" id="PR00359">
    <property type="entry name" value="BP450"/>
</dbReference>
<dbReference type="PANTHER" id="PTHR46696:SF1">
    <property type="entry name" value="CYTOCHROME P450 YJIB-RELATED"/>
    <property type="match status" value="1"/>
</dbReference>
<keyword evidence="2" id="KW-0560">Oxidoreductase</keyword>
<sequence length="434" mass="46465">MDDDPLYVIDPAGTDIHGEAARLRARGPVTRVLLPGDLEAWSVTGYHAARQVLADERFSKDARRYWPPYIDGTLAPDFPLIAWARMDNMSTADGEPHARQRRLVLGAFSPQRIAALRPRVERVVARALEELAEHAAKQPGEPVDLKARYAHLVSTRVIGELLGVPEGDPDGILDLAGYVQPDPRKAAEEYAALRGKIEALVQAKRRAPGEDLISDLIAAQPGGCPVAGTGAGSDTELVGLAQLMFNTGAEPARNLITNTVLALLTRPGQRALAAGGAVDWDDVVEETLRTDAPVANLPFRFATEDVTVDGVTIARGDPVVIGFAAAGRDPEVHGDAAAEFDARRPDKRHVAFGHGVHRCVGPALTRMEVGLAVEALFTRFPGLRLAVEPDELAGQGTFIMNGRRALPVHLGPDHESEPGQELGPELGPERGISP</sequence>
<gene>
    <name evidence="4" type="ORF">GCM10009839_71630</name>
</gene>
<proteinExistence type="inferred from homology"/>
<dbReference type="InterPro" id="IPR002397">
    <property type="entry name" value="Cyt_P450_B"/>
</dbReference>
<keyword evidence="2" id="KW-0503">Monooxygenase</keyword>
<dbReference type="Proteomes" id="UP001500751">
    <property type="component" value="Unassembled WGS sequence"/>
</dbReference>
<evidence type="ECO:0000256" key="3">
    <source>
        <dbReference type="SAM" id="MobiDB-lite"/>
    </source>
</evidence>
<dbReference type="Gene3D" id="1.10.630.10">
    <property type="entry name" value="Cytochrome P450"/>
    <property type="match status" value="1"/>
</dbReference>
<evidence type="ECO:0000313" key="5">
    <source>
        <dbReference type="Proteomes" id="UP001500751"/>
    </source>
</evidence>
<dbReference type="Pfam" id="PF00067">
    <property type="entry name" value="p450"/>
    <property type="match status" value="1"/>
</dbReference>
<dbReference type="RefSeq" id="WP_344670146.1">
    <property type="nucleotide sequence ID" value="NZ_BAAAQN010000056.1"/>
</dbReference>
<dbReference type="InterPro" id="IPR001128">
    <property type="entry name" value="Cyt_P450"/>
</dbReference>
<dbReference type="InterPro" id="IPR036396">
    <property type="entry name" value="Cyt_P450_sf"/>
</dbReference>
<protein>
    <submittedName>
        <fullName evidence="4">Cytochrome P450</fullName>
    </submittedName>
</protein>
<evidence type="ECO:0000313" key="4">
    <source>
        <dbReference type="EMBL" id="GAA2053459.1"/>
    </source>
</evidence>
<keyword evidence="2" id="KW-0408">Iron</keyword>
<comment type="caution">
    <text evidence="4">The sequence shown here is derived from an EMBL/GenBank/DDBJ whole genome shotgun (WGS) entry which is preliminary data.</text>
</comment>
<dbReference type="PANTHER" id="PTHR46696">
    <property type="entry name" value="P450, PUTATIVE (EUROFUNG)-RELATED"/>
    <property type="match status" value="1"/>
</dbReference>
<dbReference type="InterPro" id="IPR017972">
    <property type="entry name" value="Cyt_P450_CS"/>
</dbReference>
<accession>A0ABN2V9N7</accession>
<comment type="similarity">
    <text evidence="1 2">Belongs to the cytochrome P450 family.</text>
</comment>
<feature type="region of interest" description="Disordered" evidence="3">
    <location>
        <begin position="408"/>
        <end position="434"/>
    </location>
</feature>
<evidence type="ECO:0000256" key="2">
    <source>
        <dbReference type="RuleBase" id="RU000461"/>
    </source>
</evidence>
<dbReference type="CDD" id="cd11029">
    <property type="entry name" value="CYP107-like"/>
    <property type="match status" value="1"/>
</dbReference>
<reference evidence="5" key="1">
    <citation type="journal article" date="2019" name="Int. J. Syst. Evol. Microbiol.">
        <title>The Global Catalogue of Microorganisms (GCM) 10K type strain sequencing project: providing services to taxonomists for standard genome sequencing and annotation.</title>
        <authorList>
            <consortium name="The Broad Institute Genomics Platform"/>
            <consortium name="The Broad Institute Genome Sequencing Center for Infectious Disease"/>
            <person name="Wu L."/>
            <person name="Ma J."/>
        </authorList>
    </citation>
    <scope>NUCLEOTIDE SEQUENCE [LARGE SCALE GENOMIC DNA]</scope>
    <source>
        <strain evidence="5">JCM 16014</strain>
    </source>
</reference>
<organism evidence="4 5">
    <name type="scientific">Catenulispora yoronensis</name>
    <dbReference type="NCBI Taxonomy" id="450799"/>
    <lineage>
        <taxon>Bacteria</taxon>
        <taxon>Bacillati</taxon>
        <taxon>Actinomycetota</taxon>
        <taxon>Actinomycetes</taxon>
        <taxon>Catenulisporales</taxon>
        <taxon>Catenulisporaceae</taxon>
        <taxon>Catenulispora</taxon>
    </lineage>
</organism>
<name>A0ABN2V9N7_9ACTN</name>
<dbReference type="EMBL" id="BAAAQN010000056">
    <property type="protein sequence ID" value="GAA2053459.1"/>
    <property type="molecule type" value="Genomic_DNA"/>
</dbReference>